<evidence type="ECO:0000313" key="9">
    <source>
        <dbReference type="EMBL" id="OOV86430.1"/>
    </source>
</evidence>
<proteinExistence type="inferred from homology"/>
<dbReference type="PANTHER" id="PTHR30472:SF24">
    <property type="entry name" value="FERRIC ENTEROBACTIN TRANSPORT SYSTEM PERMEASE PROTEIN FEPG"/>
    <property type="match status" value="1"/>
</dbReference>
<feature type="transmembrane region" description="Helical" evidence="8">
    <location>
        <begin position="203"/>
        <end position="225"/>
    </location>
</feature>
<dbReference type="Proteomes" id="UP000190064">
    <property type="component" value="Unassembled WGS sequence"/>
</dbReference>
<evidence type="ECO:0000256" key="8">
    <source>
        <dbReference type="SAM" id="Phobius"/>
    </source>
</evidence>
<keyword evidence="5 8" id="KW-0812">Transmembrane</keyword>
<dbReference type="GO" id="GO:0005886">
    <property type="term" value="C:plasma membrane"/>
    <property type="evidence" value="ECO:0007669"/>
    <property type="project" value="UniProtKB-SubCell"/>
</dbReference>
<dbReference type="AlphaFoldDB" id="A0A1T1H9M6"/>
<feature type="transmembrane region" description="Helical" evidence="8">
    <location>
        <begin position="317"/>
        <end position="337"/>
    </location>
</feature>
<dbReference type="Pfam" id="PF01032">
    <property type="entry name" value="FecCD"/>
    <property type="match status" value="1"/>
</dbReference>
<dbReference type="GO" id="GO:0022857">
    <property type="term" value="F:transmembrane transporter activity"/>
    <property type="evidence" value="ECO:0007669"/>
    <property type="project" value="InterPro"/>
</dbReference>
<evidence type="ECO:0000256" key="7">
    <source>
        <dbReference type="ARBA" id="ARBA00023136"/>
    </source>
</evidence>
<comment type="caution">
    <text evidence="9">The sequence shown here is derived from an EMBL/GenBank/DDBJ whole genome shotgun (WGS) entry which is preliminary data.</text>
</comment>
<dbReference type="InterPro" id="IPR000522">
    <property type="entry name" value="ABC_transptr_permease_BtuC"/>
</dbReference>
<dbReference type="PANTHER" id="PTHR30472">
    <property type="entry name" value="FERRIC ENTEROBACTIN TRANSPORT SYSTEM PERMEASE PROTEIN"/>
    <property type="match status" value="1"/>
</dbReference>
<keyword evidence="3" id="KW-0813">Transport</keyword>
<accession>A0A1T1H9M6</accession>
<evidence type="ECO:0000256" key="2">
    <source>
        <dbReference type="ARBA" id="ARBA00007935"/>
    </source>
</evidence>
<evidence type="ECO:0000256" key="4">
    <source>
        <dbReference type="ARBA" id="ARBA00022475"/>
    </source>
</evidence>
<dbReference type="InterPro" id="IPR037294">
    <property type="entry name" value="ABC_BtuC-like"/>
</dbReference>
<dbReference type="FunFam" id="1.10.3470.10:FF:000001">
    <property type="entry name" value="Vitamin B12 ABC transporter permease BtuC"/>
    <property type="match status" value="1"/>
</dbReference>
<dbReference type="SUPFAM" id="SSF81345">
    <property type="entry name" value="ABC transporter involved in vitamin B12 uptake, BtuC"/>
    <property type="match status" value="1"/>
</dbReference>
<keyword evidence="4" id="KW-1003">Cell membrane</keyword>
<dbReference type="Gene3D" id="1.10.3470.10">
    <property type="entry name" value="ABC transporter involved in vitamin B12 uptake, BtuC"/>
    <property type="match status" value="1"/>
</dbReference>
<dbReference type="GO" id="GO:0033214">
    <property type="term" value="P:siderophore-iron import into cell"/>
    <property type="evidence" value="ECO:0007669"/>
    <property type="project" value="TreeGrafter"/>
</dbReference>
<evidence type="ECO:0000256" key="5">
    <source>
        <dbReference type="ARBA" id="ARBA00022692"/>
    </source>
</evidence>
<evidence type="ECO:0000313" key="10">
    <source>
        <dbReference type="Proteomes" id="UP000190064"/>
    </source>
</evidence>
<keyword evidence="10" id="KW-1185">Reference proteome</keyword>
<feature type="transmembrane region" description="Helical" evidence="8">
    <location>
        <begin position="246"/>
        <end position="279"/>
    </location>
</feature>
<dbReference type="STRING" id="966.BTA35_0213020"/>
<comment type="subcellular location">
    <subcellularLocation>
        <location evidence="1">Cell membrane</location>
        <topology evidence="1">Multi-pass membrane protein</topology>
    </subcellularLocation>
</comment>
<evidence type="ECO:0000256" key="6">
    <source>
        <dbReference type="ARBA" id="ARBA00022989"/>
    </source>
</evidence>
<comment type="similarity">
    <text evidence="2">Belongs to the binding-protein-dependent transport system permease family. FecCD subfamily.</text>
</comment>
<dbReference type="RefSeq" id="WP_078320246.1">
    <property type="nucleotide sequence ID" value="NZ_FXTS01000007.1"/>
</dbReference>
<feature type="transmembrane region" description="Helical" evidence="8">
    <location>
        <begin position="127"/>
        <end position="148"/>
    </location>
</feature>
<dbReference type="EMBL" id="MTSD02000006">
    <property type="protein sequence ID" value="OOV86430.1"/>
    <property type="molecule type" value="Genomic_DNA"/>
</dbReference>
<feature type="transmembrane region" description="Helical" evidence="8">
    <location>
        <begin position="95"/>
        <end position="121"/>
    </location>
</feature>
<sequence>MRLNIHRYKVIYGLLILAIASGLVCSLIYGAATLSLDQVVHAMFSQGGEHSDRVVWNMRLPRAVLACLVGLHFALSGLILQTLTRNPLADAGIMGINAGAGLAAISVVVGAALLPFGSGIYSQGGQVLTWLPIAALTGGCITAILVYLVSGAGQMTPLRLILTGVIFAAVFNALATGLLALWGQAHTETVVAWLAGSLHGRNWLHLWILLPWTVLGLIGVVFCLRPLELIRLHDDQVQCLGVNIRFWRLVVVLLATLLASSAVAVAGPIGFVGLIVPHIARKIAPVSFKQQLMLTGGIGALLVMTADLVGRVSVAPFELPVGILCALLGVPAFLYLLRKNP</sequence>
<dbReference type="CDD" id="cd06550">
    <property type="entry name" value="TM_ABC_iron-siderophores_like"/>
    <property type="match status" value="1"/>
</dbReference>
<keyword evidence="6 8" id="KW-1133">Transmembrane helix</keyword>
<feature type="transmembrane region" description="Helical" evidence="8">
    <location>
        <begin position="12"/>
        <end position="32"/>
    </location>
</feature>
<name>A0A1T1H9M6_OCELI</name>
<protein>
    <submittedName>
        <fullName evidence="9">Ferrichrome ABC transporter permease</fullName>
    </submittedName>
</protein>
<evidence type="ECO:0000256" key="1">
    <source>
        <dbReference type="ARBA" id="ARBA00004651"/>
    </source>
</evidence>
<reference evidence="9" key="1">
    <citation type="submission" date="2017-02" db="EMBL/GenBank/DDBJ databases">
        <title>Draft Genome Sequence of the Salt Water Bacterium Oceanospirillum linum ATCC 11336.</title>
        <authorList>
            <person name="Trachtenberg A.M."/>
            <person name="Carney J.G."/>
            <person name="Linnane J.D."/>
            <person name="Rheaume B.A."/>
            <person name="Pitts N.L."/>
            <person name="Mykles D.L."/>
            <person name="Maclea K.S."/>
        </authorList>
    </citation>
    <scope>NUCLEOTIDE SEQUENCE [LARGE SCALE GENOMIC DNA]</scope>
    <source>
        <strain evidence="9">ATCC 11336</strain>
    </source>
</reference>
<organism evidence="9 10">
    <name type="scientific">Oceanospirillum linum</name>
    <dbReference type="NCBI Taxonomy" id="966"/>
    <lineage>
        <taxon>Bacteria</taxon>
        <taxon>Pseudomonadati</taxon>
        <taxon>Pseudomonadota</taxon>
        <taxon>Gammaproteobacteria</taxon>
        <taxon>Oceanospirillales</taxon>
        <taxon>Oceanospirillaceae</taxon>
        <taxon>Oceanospirillum</taxon>
    </lineage>
</organism>
<feature type="transmembrane region" description="Helical" evidence="8">
    <location>
        <begin position="160"/>
        <end position="183"/>
    </location>
</feature>
<keyword evidence="7 8" id="KW-0472">Membrane</keyword>
<feature type="transmembrane region" description="Helical" evidence="8">
    <location>
        <begin position="63"/>
        <end position="83"/>
    </location>
</feature>
<gene>
    <name evidence="9" type="ORF">BTA35_0213020</name>
</gene>
<evidence type="ECO:0000256" key="3">
    <source>
        <dbReference type="ARBA" id="ARBA00022448"/>
    </source>
</evidence>